<protein>
    <submittedName>
        <fullName evidence="2">Helix-turn-helix transcriptional regulator</fullName>
    </submittedName>
</protein>
<evidence type="ECO:0000259" key="1">
    <source>
        <dbReference type="PROSITE" id="PS50943"/>
    </source>
</evidence>
<dbReference type="RefSeq" id="WP_338505403.1">
    <property type="nucleotide sequence ID" value="NZ_CP145607.1"/>
</dbReference>
<gene>
    <name evidence="2" type="ORF">V6R86_04415</name>
</gene>
<dbReference type="InterPro" id="IPR001387">
    <property type="entry name" value="Cro/C1-type_HTH"/>
</dbReference>
<dbReference type="PROSITE" id="PS50943">
    <property type="entry name" value="HTH_CROC1"/>
    <property type="match status" value="1"/>
</dbReference>
<dbReference type="PANTHER" id="PTHR37301:SF1">
    <property type="entry name" value="DNA-BINDING PROTEIN"/>
    <property type="match status" value="1"/>
</dbReference>
<dbReference type="SUPFAM" id="SSF47413">
    <property type="entry name" value="lambda repressor-like DNA-binding domains"/>
    <property type="match status" value="1"/>
</dbReference>
<evidence type="ECO:0000313" key="3">
    <source>
        <dbReference type="Proteomes" id="UP001382935"/>
    </source>
</evidence>
<dbReference type="Proteomes" id="UP001382935">
    <property type="component" value="Chromosome"/>
</dbReference>
<dbReference type="InterPro" id="IPR010982">
    <property type="entry name" value="Lambda_DNA-bd_dom_sf"/>
</dbReference>
<dbReference type="CDD" id="cd00093">
    <property type="entry name" value="HTH_XRE"/>
    <property type="match status" value="1"/>
</dbReference>
<feature type="domain" description="HTH cro/C1-type" evidence="1">
    <location>
        <begin position="32"/>
        <end position="79"/>
    </location>
</feature>
<dbReference type="Gene3D" id="1.10.260.40">
    <property type="entry name" value="lambda repressor-like DNA-binding domains"/>
    <property type="match status" value="1"/>
</dbReference>
<evidence type="ECO:0000313" key="2">
    <source>
        <dbReference type="EMBL" id="WWM71750.1"/>
    </source>
</evidence>
<sequence>MAWQGFHCAGRAGPIRLMPVVITLDRQLTGTGLTGKELAERIGISETQLSLFRSGKVKGVRFSTLAAMCHALGCRPGDLLDYAADDDDAVPAGEAR</sequence>
<proteinExistence type="predicted"/>
<dbReference type="SMART" id="SM00530">
    <property type="entry name" value="HTH_XRE"/>
    <property type="match status" value="1"/>
</dbReference>
<dbReference type="Pfam" id="PF13443">
    <property type="entry name" value="HTH_26"/>
    <property type="match status" value="1"/>
</dbReference>
<dbReference type="EMBL" id="CP145607">
    <property type="protein sequence ID" value="WWM71750.1"/>
    <property type="molecule type" value="Genomic_DNA"/>
</dbReference>
<name>A0ABZ2G495_9SPHN</name>
<accession>A0ABZ2G495</accession>
<organism evidence="2 3">
    <name type="scientific">Sphingomonas kaistensis</name>
    <dbReference type="NCBI Taxonomy" id="298708"/>
    <lineage>
        <taxon>Bacteria</taxon>
        <taxon>Pseudomonadati</taxon>
        <taxon>Pseudomonadota</taxon>
        <taxon>Alphaproteobacteria</taxon>
        <taxon>Sphingomonadales</taxon>
        <taxon>Sphingomonadaceae</taxon>
        <taxon>Sphingomonas</taxon>
    </lineage>
</organism>
<reference evidence="2 3" key="1">
    <citation type="submission" date="2024-02" db="EMBL/GenBank/DDBJ databases">
        <title>Full genome sequence of Sphingomonas kaistensis.</title>
        <authorList>
            <person name="Poletto B.L."/>
            <person name="Silva G."/>
            <person name="Galante D."/>
            <person name="Campos K.R."/>
            <person name="Santos M.B.N."/>
            <person name="Sacchi C.T."/>
        </authorList>
    </citation>
    <scope>NUCLEOTIDE SEQUENCE [LARGE SCALE GENOMIC DNA]</scope>
    <source>
        <strain evidence="2 3">MA4R</strain>
    </source>
</reference>
<keyword evidence="3" id="KW-1185">Reference proteome</keyword>
<dbReference type="PANTHER" id="PTHR37301">
    <property type="entry name" value="DNA-BINDING PROTEIN-RELATED"/>
    <property type="match status" value="1"/>
</dbReference>